<name>A0AAD7CAH2_9AGAR</name>
<evidence type="ECO:0000313" key="2">
    <source>
        <dbReference type="EMBL" id="KAJ7643611.1"/>
    </source>
</evidence>
<proteinExistence type="predicted"/>
<keyword evidence="3" id="KW-1185">Reference proteome</keyword>
<evidence type="ECO:0000313" key="3">
    <source>
        <dbReference type="Proteomes" id="UP001221142"/>
    </source>
</evidence>
<comment type="caution">
    <text evidence="2">The sequence shown here is derived from an EMBL/GenBank/DDBJ whole genome shotgun (WGS) entry which is preliminary data.</text>
</comment>
<feature type="region of interest" description="Disordered" evidence="1">
    <location>
        <begin position="148"/>
        <end position="199"/>
    </location>
</feature>
<accession>A0AAD7CAH2</accession>
<dbReference type="Proteomes" id="UP001221142">
    <property type="component" value="Unassembled WGS sequence"/>
</dbReference>
<feature type="region of interest" description="Disordered" evidence="1">
    <location>
        <begin position="56"/>
        <end position="75"/>
    </location>
</feature>
<organism evidence="2 3">
    <name type="scientific">Roridomyces roridus</name>
    <dbReference type="NCBI Taxonomy" id="1738132"/>
    <lineage>
        <taxon>Eukaryota</taxon>
        <taxon>Fungi</taxon>
        <taxon>Dikarya</taxon>
        <taxon>Basidiomycota</taxon>
        <taxon>Agaricomycotina</taxon>
        <taxon>Agaricomycetes</taxon>
        <taxon>Agaricomycetidae</taxon>
        <taxon>Agaricales</taxon>
        <taxon>Marasmiineae</taxon>
        <taxon>Mycenaceae</taxon>
        <taxon>Roridomyces</taxon>
    </lineage>
</organism>
<gene>
    <name evidence="2" type="ORF">FB45DRAFT_999012</name>
</gene>
<dbReference type="EMBL" id="JARKIF010000003">
    <property type="protein sequence ID" value="KAJ7643611.1"/>
    <property type="molecule type" value="Genomic_DNA"/>
</dbReference>
<sequence length="219" mass="24654">MSIRSDYQDDNDGCVIVNVRKSWQVFAWGKTTPRMEGHDCNDIIAAPGVQMVPKDEGEEVEAGTKAPDDPNGDVVGRARRKESGLGKTSAPVTVLELVFVCGTSTPAPNRLSKRCCREMWSKSGEMLQYTQHGQKGRRRRRRCEKRVYQQLARHPPPEKSHEREGEGDVYPMQLVPSVSGSTIEGRRSLRKKSAGGWEHSHLIWSRWRPLEASAGEKEE</sequence>
<dbReference type="AlphaFoldDB" id="A0AAD7CAH2"/>
<protein>
    <submittedName>
        <fullName evidence="2">Uncharacterized protein</fullName>
    </submittedName>
</protein>
<evidence type="ECO:0000256" key="1">
    <source>
        <dbReference type="SAM" id="MobiDB-lite"/>
    </source>
</evidence>
<reference evidence="2" key="1">
    <citation type="submission" date="2023-03" db="EMBL/GenBank/DDBJ databases">
        <title>Massive genome expansion in bonnet fungi (Mycena s.s.) driven by repeated elements and novel gene families across ecological guilds.</title>
        <authorList>
            <consortium name="Lawrence Berkeley National Laboratory"/>
            <person name="Harder C.B."/>
            <person name="Miyauchi S."/>
            <person name="Viragh M."/>
            <person name="Kuo A."/>
            <person name="Thoen E."/>
            <person name="Andreopoulos B."/>
            <person name="Lu D."/>
            <person name="Skrede I."/>
            <person name="Drula E."/>
            <person name="Henrissat B."/>
            <person name="Morin E."/>
            <person name="Kohler A."/>
            <person name="Barry K."/>
            <person name="LaButti K."/>
            <person name="Morin E."/>
            <person name="Salamov A."/>
            <person name="Lipzen A."/>
            <person name="Mereny Z."/>
            <person name="Hegedus B."/>
            <person name="Baldrian P."/>
            <person name="Stursova M."/>
            <person name="Weitz H."/>
            <person name="Taylor A."/>
            <person name="Grigoriev I.V."/>
            <person name="Nagy L.G."/>
            <person name="Martin F."/>
            <person name="Kauserud H."/>
        </authorList>
    </citation>
    <scope>NUCLEOTIDE SEQUENCE</scope>
    <source>
        <strain evidence="2">9284</strain>
    </source>
</reference>
<feature type="compositionally biased region" description="Basic and acidic residues" evidence="1">
    <location>
        <begin position="155"/>
        <end position="166"/>
    </location>
</feature>